<feature type="region of interest" description="Disordered" evidence="2">
    <location>
        <begin position="2480"/>
        <end position="2522"/>
    </location>
</feature>
<feature type="region of interest" description="Disordered" evidence="2">
    <location>
        <begin position="678"/>
        <end position="754"/>
    </location>
</feature>
<feature type="compositionally biased region" description="Basic and acidic residues" evidence="2">
    <location>
        <begin position="30"/>
        <end position="40"/>
    </location>
</feature>
<name>A0AAQ4R455_GASAC</name>
<dbReference type="InterPro" id="IPR013087">
    <property type="entry name" value="Znf_C2H2_type"/>
</dbReference>
<feature type="region of interest" description="Disordered" evidence="2">
    <location>
        <begin position="590"/>
        <end position="632"/>
    </location>
</feature>
<dbReference type="PROSITE" id="PS00028">
    <property type="entry name" value="ZINC_FINGER_C2H2_1"/>
    <property type="match status" value="6"/>
</dbReference>
<evidence type="ECO:0000256" key="2">
    <source>
        <dbReference type="SAM" id="MobiDB-lite"/>
    </source>
</evidence>
<feature type="compositionally biased region" description="Polar residues" evidence="2">
    <location>
        <begin position="129"/>
        <end position="147"/>
    </location>
</feature>
<feature type="compositionally biased region" description="Polar residues" evidence="2">
    <location>
        <begin position="204"/>
        <end position="217"/>
    </location>
</feature>
<sequence length="3922" mass="433945">MAGETQRILAVKELAAESLLQDEGTALEQQSDKTTKEIPEHFSSTGTEARSSSKGAKAEKLETGRDCPQQREAVIRPQQTGKIDFRSLQNRSKFATDRTWSSGKGGPQSPSGKGRSREKGKRSGKTERANPQQLYRLSITNPRSNPTIGIAYPQQKAAPPKKPETGRGSVSGSYRFHVPSIPEREAELQQEELSFSHCFQEASSNLTSPSYTSQALVSSSGTPSHPHPPLSQQQSASMENNSTQPSSQLILTDFQLSGSNVWQSPERTFNSANYGVSSQKSTALQETNKVFLHGPYQFGYHFLEESASDSVSEQNLQSQDFTTSSQGSVHMTQNSFSFTPREGQHNAQNSTQFSNEQQSGDRSSYPQPPQSQFVQGVTPSIQCPRSVSEDSAGSESSGSGSQQSEQGKAAVSDSTDTTAQADSRDASVTLGSKNCHPQDTAANPRAHIQGSVYHARNMSQSPGSQMHFPSKTFSTPRVTNIHTGIVSFDKNTNNKVLNRLPHSWEGSNKTHLPVDQNTIQYPDMNDKYQFQNQPALEQRPNSSKNSRMTGQQIRPNPTLSNQNRNDLCRQINNKKLAYIVSPSDWQEDSKVNKHSSLENSSSFQNGRTGDGFSNQRQETVKHSSKTREMSHAQVCESKNKAVYFGLNQSIPAASRNYSYPPLQVPPMGLMMVSPYESPLPSPVHNPASSSTCSSLSPASSSPVNIASEDSQLSKSAPSHTFYHQAQAKTQSLSDHLSSHPHHFHSGAPRHLSYAPDRAKDNMMSYLQNSTHPKTPMDGNKGYMDSFGLEHHQPPPPYSAHQLLATSLAATDLDELDVVLKCRQCGQNFNNMVSVLSHKQYCSQHMFAQNDLKDISKMDDSRKFHAEPAKALSSLSNSFMSRCPSDLHLSLLGLNKNGELISDSETKGENKDDSMKLNLFSGTGNLPVPLPELEMEDAKLDSLITEALNGLGYQSDNAEIDSSFIDAFADDDLTTVKATSIKQCHKTKEPLIFESKNKQATEDDRSFKQGQYFYDPEVENSDTDKQYTDSKLEKCSLEQDEKIVVRKEVSHKNSRIASRGKTREQEIKVKEARKLWKSEDENQSTQRFLLSSKFSERCGVKSFQDSAGLRGSTTSQASTSPTSRTAVKDSKRKSTGGGTWSKELIHKIVQQKNKLRKLHVKGTKNLQFSLVMERLTPAVQNPAFGEYDYVSDSDEECESVKMASQGRLNESSRCKYTYSKECKWRARSERDQAAWRHESKECFEVKKSEEVSLSPDKHGAHQRFRRRGSRSSTSSELSTSVSVSSDGINSPKSTDRTESDCEKKADSKRKESPEQRTYERTSPQKSSKESSTLALTFTKSIKKHITDKAILSDNKDSAKNNHSNPEDADTLSSPQKAKDIIKTFEKSISSHNHKLREKLVTPRREAGTTISSDRNNLKKPDSLCPKEEPTQCSKADREPLEFDSHSPSSNKEADFNIDRNTTCKRSEGLQATQTQSSDRPAFEKQSDNVCIVGEAMTLVNDLNAHKQALCTSLMDEVCLSPTESQGHLIQKDPLHLMPYPLDQEQGLLKSPLSFDTSTMFGDLTGFDGGLYSAMPIQKDGFHSIESTADKKEEFVSSFSPFLEPREWNILVSPVLPEEISQYKGSSEKSSEKKADYNHIPLSLPEKIIDYSANLNSCASEDELEIKRIVTELENQLQSNKLESQPLQADDVPKQLKMSKFSPLRLVNESESGSTGLDTRCTVQGIQVSVTNLASEAFTEPWSSPFQFELMGGHNTPLHNEPGVIEHFNEKEDDAPNFISTASHIENPQLLHDHRSVERNVENETSVETKEELLEQKRYTENLMKSLEVISDSIFKSKPVLSDHMEPNVNTLTSQQHLKIECQATDAVEREDHSEKDAITGKENILSHRSVNEQKDDIEFILNESQSSLFNSNDPTVNGNKPIPSQPSEPTENNDSRAETEVTPEEEVSKNSNLIEPAHRSSVVTHDTHAFKESSKAEEDMNQLIGNNSDGSEHSTADGYEEAEAVKGNTGQSFSLRLSPTRPKTSLNIGEKSLGATKTTVGHVSTGDITFSHAEEFQSKYSDSVNDEITVQSAKQEHLIKLSPSKSYSPAYSTGPTTDLSVEPCSPILMETNTESTSGCSPFRDTGSIEGQSNLLVLSQSDGIIDSDSCKGPPFDGSFSDSVLDFRKQEEILIVQDIKEDLPIDFMASHQNSPCREEVEESPCFFLNTATPTCPLLPTSPQTPVHTYNMEGDSCQSQSECDHVAVIHGSVTNMQSLTNKEENSNVKEVSNSEEHLNTTAKLKYSLISPLLLDLGTIECKITSSETTSPSPLPVISSAEPPEVTDGRKRGDAVYDLKLSPLNYNSISDEPPKLNRYNYIAISPASTTEELSDLKQSTKDVCEPYGLRLNPALIFNEGEPDTVLSLNPDPAAELNSSDELELQQSTKFTRFSLGLPPETKRKDSSEGDVKRDLNICHDPVGPFEHLALQADPLTKDELGNLTSHEASAEDRKDISDGLLTPKPLKQMPPPPDQSEKQPTIENGQCSPIHQTHREISKKKTHNNAQQGKELCDLCLMCFRTGPGLKRHKAMKHLVSEKHIGSQSTSHQGAVLVCDASRATEKEHKDDSETCYPGKIDGLPEISSTLIFKATETESVLEEMATETKTVAGGEVGHQNPLLATKAKKNNRTRKNKNSEVNIKPDSFSEELLNQLKTDILQAITPEFQSSGLHNLQKSPADKVTIDDKTFNGTEKFSHPITSNSGSDNPPPSPTKETHALNQITNLEEAKCKSITEMPNGKVCTDNMVESATSVEEDIVRRHDEPRSLCAGEDMCEQKGSEESLAQEILSQVAAVGIKCEENSGSTEEAHPLSYLYCSPPSPSDISPELKALLDDDATFSQLFPRDEEAKRKKCPRVYSKRNKRLKLSPESDTTEDHPPSETSMQSRDQYIKNQGEQTFTDNQTNRCEYETISTDDAILLNMCHNSTLETSVTQSDQQGVDENVGEVGIGPSNPLESTVDKSSIEWSGFDSSSTVTSDPSTCKAEEPPAPSAAAPPSAPLTAESCVTKSVQTFPSIDIQNVKTTFQLPEIQFLDSKKDISLAPPAATVDLENREGEKSKRVVERRGRKRQDCGIKVKDKQYKCKVCFTWFLTLGELNFHKLSHNPSPPPTCYMCVQRKFSSREQLRDHLREKHAKNKTGIWTCGMCLKEISDVWMYNEHLREHATQFARRGQTQGSMLGIPGCFMQETAVKNFITSIMQHRPSKANREPSKATKEQEKAVVADGDPGEGKTSGAAEPKVHKTKSVSAAGGKQSALTPLEVLHKTETPKSVEMHPNCKDPSRDCHHCGKQFPKPFKLQRHLVVHNLEKIFLCHKCPVSYQEAQELKGHLKSAHEEVDEPDSKHTTLYTCELCADVMHVIKKSFICSTCNYTFSKKEQFDRHMEKHLSGGNKIFKFRGVFRPLRAAASKEDECDLLASKKRRILPDALHENSSDSGIASVSSLNLNPNSETSKSSVSTAEDSTQTTANEYHSDTRETTNVKTEDITEGYSELLVDLDTSVHLASSEGAKPNKEETEPVTSALLEREGNGKSITESFDVKEENESVCIRADKLSWPASKNSSCEGEETLKPEDGSAPGATAETQKTDSLPSCGDSLVGLRENLILSKTLESKHEQTADATHQQREDEQWLNPLKATHDDSKQTTLSQCAEQDCSSQVKDKVFQARATDSTKNSITTGGMKDSEFTPVLHSKGALNASVSSEDKESVRPQKKRKDSKSPHSMQRFSSPATQENYGVDSRAKKKFRSSKCANPSVQRKTDGPNDYPVLSSVRDDVVSNKIVSKCKTSNLCLPSKRNLLDSCTQKKTEIVTALNGDYKAKKGPQGRPLHLPISKVSSVPMNNSLNKSRPKMGVRSMESHSYRTAESQNHLLSQLFGQKLTSFKIPLRKDTSESIN</sequence>
<feature type="compositionally biased region" description="Polar residues" evidence="2">
    <location>
        <begin position="2007"/>
        <end position="2026"/>
    </location>
</feature>
<feature type="compositionally biased region" description="Basic and acidic residues" evidence="2">
    <location>
        <begin position="1292"/>
        <end position="1318"/>
    </location>
</feature>
<protein>
    <recommendedName>
        <fullName evidence="3">C2H2-type domain-containing protein</fullName>
    </recommendedName>
</protein>
<feature type="region of interest" description="Disordered" evidence="2">
    <location>
        <begin position="3697"/>
        <end position="3716"/>
    </location>
</feature>
<feature type="compositionally biased region" description="Polar residues" evidence="2">
    <location>
        <begin position="2513"/>
        <end position="2522"/>
    </location>
</feature>
<feature type="domain" description="C2H2-type" evidence="3">
    <location>
        <begin position="3314"/>
        <end position="3341"/>
    </location>
</feature>
<dbReference type="PROSITE" id="PS50157">
    <property type="entry name" value="ZINC_FINGER_C2H2_2"/>
    <property type="match status" value="4"/>
</dbReference>
<feature type="compositionally biased region" description="Polar residues" evidence="2">
    <location>
        <begin position="3697"/>
        <end position="3706"/>
    </location>
</feature>
<feature type="compositionally biased region" description="Low complexity" evidence="2">
    <location>
        <begin position="686"/>
        <end position="702"/>
    </location>
</feature>
<feature type="compositionally biased region" description="Polar residues" evidence="2">
    <location>
        <begin position="345"/>
        <end position="385"/>
    </location>
</feature>
<feature type="compositionally biased region" description="Polar residues" evidence="2">
    <location>
        <begin position="703"/>
        <end position="730"/>
    </location>
</feature>
<feature type="region of interest" description="Disordered" evidence="2">
    <location>
        <begin position="310"/>
        <end position="444"/>
    </location>
</feature>
<feature type="compositionally biased region" description="Polar residues" evidence="2">
    <location>
        <begin position="597"/>
        <end position="617"/>
    </location>
</feature>
<feature type="region of interest" description="Disordered" evidence="2">
    <location>
        <begin position="2302"/>
        <end position="2326"/>
    </location>
</feature>
<feature type="compositionally biased region" description="Basic and acidic residues" evidence="2">
    <location>
        <begin position="2435"/>
        <end position="2450"/>
    </location>
</feature>
<feature type="compositionally biased region" description="Basic and acidic residues" evidence="2">
    <location>
        <begin position="3501"/>
        <end position="3512"/>
    </location>
</feature>
<feature type="region of interest" description="Disordered" evidence="2">
    <location>
        <begin position="3587"/>
        <end position="3623"/>
    </location>
</feature>
<dbReference type="GO" id="GO:0008270">
    <property type="term" value="F:zinc ion binding"/>
    <property type="evidence" value="ECO:0007669"/>
    <property type="project" value="UniProtKB-KW"/>
</dbReference>
<feature type="compositionally biased region" description="Basic and acidic residues" evidence="2">
    <location>
        <begin position="1964"/>
        <end position="1977"/>
    </location>
</feature>
<dbReference type="Proteomes" id="UP000007635">
    <property type="component" value="Chromosome XIX"/>
</dbReference>
<feature type="compositionally biased region" description="Low complexity" evidence="2">
    <location>
        <begin position="1269"/>
        <end position="1284"/>
    </location>
</feature>
<feature type="compositionally biased region" description="Polar residues" evidence="2">
    <location>
        <begin position="3748"/>
        <end position="3762"/>
    </location>
</feature>
<feature type="region of interest" description="Disordered" evidence="2">
    <location>
        <begin position="2723"/>
        <end position="2750"/>
    </location>
</feature>
<proteinExistence type="predicted"/>
<organism evidence="4 5">
    <name type="scientific">Gasterosteus aculeatus aculeatus</name>
    <name type="common">three-spined stickleback</name>
    <dbReference type="NCBI Taxonomy" id="481459"/>
    <lineage>
        <taxon>Eukaryota</taxon>
        <taxon>Metazoa</taxon>
        <taxon>Chordata</taxon>
        <taxon>Craniata</taxon>
        <taxon>Vertebrata</taxon>
        <taxon>Euteleostomi</taxon>
        <taxon>Actinopterygii</taxon>
        <taxon>Neopterygii</taxon>
        <taxon>Teleostei</taxon>
        <taxon>Neoteleostei</taxon>
        <taxon>Acanthomorphata</taxon>
        <taxon>Eupercaria</taxon>
        <taxon>Perciformes</taxon>
        <taxon>Cottioidei</taxon>
        <taxon>Gasterosteales</taxon>
        <taxon>Gasterosteidae</taxon>
        <taxon>Gasterosteus</taxon>
    </lineage>
</organism>
<feature type="compositionally biased region" description="Polar residues" evidence="2">
    <location>
        <begin position="77"/>
        <end position="93"/>
    </location>
</feature>
<feature type="compositionally biased region" description="Polar residues" evidence="2">
    <location>
        <begin position="412"/>
        <end position="421"/>
    </location>
</feature>
<dbReference type="PANTHER" id="PTHR21465">
    <property type="entry name" value="ZINC FINGER PROTEIN 469"/>
    <property type="match status" value="1"/>
</dbReference>
<dbReference type="Ensembl" id="ENSGACT00000049398.1">
    <property type="protein sequence ID" value="ENSGACP00000058355.1"/>
    <property type="gene ID" value="ENSGACG00000030046.1"/>
</dbReference>
<feature type="region of interest" description="Disordered" evidence="2">
    <location>
        <begin position="2427"/>
        <end position="2450"/>
    </location>
</feature>
<feature type="compositionally biased region" description="Basic and acidic residues" evidence="2">
    <location>
        <begin position="1375"/>
        <end position="1384"/>
    </location>
</feature>
<evidence type="ECO:0000259" key="3">
    <source>
        <dbReference type="PROSITE" id="PS50157"/>
    </source>
</evidence>
<feature type="compositionally biased region" description="Polar residues" evidence="2">
    <location>
        <begin position="310"/>
        <end position="338"/>
    </location>
</feature>
<dbReference type="SMART" id="SM00355">
    <property type="entry name" value="ZnF_C2H2"/>
    <property type="match status" value="8"/>
</dbReference>
<dbReference type="Ensembl" id="ENSGACT00000045252.1">
    <property type="protein sequence ID" value="ENSGACP00000045291.1"/>
    <property type="gene ID" value="ENSGACG00000030046.1"/>
</dbReference>
<dbReference type="Ensembl" id="ENSGACT00000044470.1">
    <property type="protein sequence ID" value="ENSGACP00000035318.1"/>
    <property type="gene ID" value="ENSGACG00000030046.1"/>
</dbReference>
<feature type="region of interest" description="Disordered" evidence="2">
    <location>
        <begin position="2894"/>
        <end position="2921"/>
    </location>
</feature>
<dbReference type="InterPro" id="IPR036236">
    <property type="entry name" value="Znf_C2H2_sf"/>
</dbReference>
<feature type="compositionally biased region" description="Low complexity" evidence="2">
    <location>
        <begin position="218"/>
        <end position="237"/>
    </location>
</feature>
<feature type="region of interest" description="Disordered" evidence="2">
    <location>
        <begin position="1104"/>
        <end position="1138"/>
    </location>
</feature>
<feature type="domain" description="C2H2-type" evidence="3">
    <location>
        <begin position="819"/>
        <end position="844"/>
    </location>
</feature>
<feature type="compositionally biased region" description="Basic and acidic residues" evidence="2">
    <location>
        <begin position="2483"/>
        <end position="2492"/>
    </location>
</feature>
<feature type="region of interest" description="Disordered" evidence="2">
    <location>
        <begin position="1906"/>
        <end position="2027"/>
    </location>
</feature>
<feature type="compositionally biased region" description="Basic and acidic residues" evidence="2">
    <location>
        <begin position="1245"/>
        <end position="1258"/>
    </location>
</feature>
<evidence type="ECO:0000313" key="5">
    <source>
        <dbReference type="Proteomes" id="UP000007635"/>
    </source>
</evidence>
<feature type="region of interest" description="Disordered" evidence="2">
    <location>
        <begin position="3461"/>
        <end position="3512"/>
    </location>
</feature>
<dbReference type="PANTHER" id="PTHR21465:SF2">
    <property type="entry name" value="ZINC FINGER PROTEIN 469"/>
    <property type="match status" value="1"/>
</dbReference>
<feature type="region of interest" description="Disordered" evidence="2">
    <location>
        <begin position="20"/>
        <end position="192"/>
    </location>
</feature>
<dbReference type="SUPFAM" id="SSF57667">
    <property type="entry name" value="beta-beta-alpha zinc fingers"/>
    <property type="match status" value="1"/>
</dbReference>
<dbReference type="Ensembl" id="ENSGACT00000067939.1">
    <property type="protein sequence ID" value="ENSGACP00000061776.1"/>
    <property type="gene ID" value="ENSGACG00000030046.1"/>
</dbReference>
<feature type="region of interest" description="Disordered" evidence="2">
    <location>
        <begin position="1245"/>
        <end position="1483"/>
    </location>
</feature>
<feature type="compositionally biased region" description="Low complexity" evidence="2">
    <location>
        <begin position="3003"/>
        <end position="3014"/>
    </location>
</feature>
<feature type="compositionally biased region" description="Basic residues" evidence="2">
    <location>
        <begin position="114"/>
        <end position="123"/>
    </location>
</feature>
<feature type="compositionally biased region" description="Polar residues" evidence="2">
    <location>
        <begin position="42"/>
        <end position="54"/>
    </location>
</feature>
<feature type="compositionally biased region" description="Polar residues" evidence="2">
    <location>
        <begin position="2963"/>
        <end position="2973"/>
    </location>
</feature>
<evidence type="ECO:0000313" key="4">
    <source>
        <dbReference type="Ensembl" id="ENSGACP00000058355.1"/>
    </source>
</evidence>
<evidence type="ECO:0000256" key="1">
    <source>
        <dbReference type="PROSITE-ProRule" id="PRU00042"/>
    </source>
</evidence>
<feature type="compositionally biased region" description="Polar residues" evidence="2">
    <location>
        <begin position="1906"/>
        <end position="1917"/>
    </location>
</feature>
<keyword evidence="1" id="KW-0479">Metal-binding</keyword>
<reference evidence="4" key="2">
    <citation type="submission" date="2025-05" db="UniProtKB">
        <authorList>
            <consortium name="Ensembl"/>
        </authorList>
    </citation>
    <scope>IDENTIFICATION</scope>
</reference>
<accession>A0AAQ4R455</accession>
<feature type="region of interest" description="Disordered" evidence="2">
    <location>
        <begin position="204"/>
        <end position="246"/>
    </location>
</feature>
<feature type="region of interest" description="Disordered" evidence="2">
    <location>
        <begin position="3639"/>
        <end position="3660"/>
    </location>
</feature>
<feature type="compositionally biased region" description="Basic and acidic residues" evidence="2">
    <location>
        <begin position="1414"/>
        <end position="1443"/>
    </location>
</feature>
<feature type="region of interest" description="Disordered" evidence="2">
    <location>
        <begin position="534"/>
        <end position="564"/>
    </location>
</feature>
<feature type="region of interest" description="Disordered" evidence="2">
    <location>
        <begin position="3861"/>
        <end position="3889"/>
    </location>
</feature>
<dbReference type="Ensembl" id="ENSGACT00000087191.1">
    <property type="protein sequence ID" value="ENSGACP00000032578.1"/>
    <property type="gene ID" value="ENSGACG00000030046.1"/>
</dbReference>
<dbReference type="Gene3D" id="3.30.160.60">
    <property type="entry name" value="Classic Zinc Finger"/>
    <property type="match status" value="2"/>
</dbReference>
<feature type="region of interest" description="Disordered" evidence="2">
    <location>
        <begin position="2963"/>
        <end position="3032"/>
    </location>
</feature>
<feature type="compositionally biased region" description="Basic residues" evidence="2">
    <location>
        <begin position="1259"/>
        <end position="1268"/>
    </location>
</feature>
<feature type="compositionally biased region" description="Polar residues" evidence="2">
    <location>
        <begin position="1468"/>
        <end position="1477"/>
    </location>
</feature>
<feature type="compositionally biased region" description="Low complexity" evidence="2">
    <location>
        <begin position="389"/>
        <end position="407"/>
    </location>
</feature>
<keyword evidence="1" id="KW-0862">Zinc</keyword>
<feature type="region of interest" description="Disordered" evidence="2">
    <location>
        <begin position="3234"/>
        <end position="3287"/>
    </location>
</feature>
<feature type="compositionally biased region" description="Basic and acidic residues" evidence="2">
    <location>
        <begin position="56"/>
        <end position="69"/>
    </location>
</feature>
<dbReference type="GeneTree" id="ENSGT00530000065415"/>
<feature type="domain" description="C2H2-type" evidence="3">
    <location>
        <begin position="3114"/>
        <end position="3141"/>
    </location>
</feature>
<feature type="domain" description="C2H2-type" evidence="3">
    <location>
        <begin position="3395"/>
        <end position="3417"/>
    </location>
</feature>
<feature type="compositionally biased region" description="Polar residues" evidence="2">
    <location>
        <begin position="429"/>
        <end position="441"/>
    </location>
</feature>
<dbReference type="InterPro" id="IPR039270">
    <property type="entry name" value="ZNF469"/>
</dbReference>
<reference evidence="4 5" key="1">
    <citation type="journal article" date="2021" name="G3 (Bethesda)">
        <title>Improved contiguity of the threespine stickleback genome using long-read sequencing.</title>
        <authorList>
            <person name="Nath S."/>
            <person name="Shaw D.E."/>
            <person name="White M.A."/>
        </authorList>
    </citation>
    <scope>NUCLEOTIDE SEQUENCE [LARGE SCALE GENOMIC DNA]</scope>
    <source>
        <strain evidence="4 5">Lake Benthic</strain>
    </source>
</reference>
<feature type="compositionally biased region" description="Basic and acidic residues" evidence="2">
    <location>
        <begin position="3238"/>
        <end position="3253"/>
    </location>
</feature>
<feature type="compositionally biased region" description="Basic and acidic residues" evidence="2">
    <location>
        <begin position="1396"/>
        <end position="1405"/>
    </location>
</feature>
<feature type="compositionally biased region" description="Polar residues" evidence="2">
    <location>
        <begin position="3464"/>
        <end position="3500"/>
    </location>
</feature>
<feature type="region of interest" description="Disordered" evidence="2">
    <location>
        <begin position="3722"/>
        <end position="3796"/>
    </location>
</feature>
<keyword evidence="5" id="KW-1185">Reference proteome</keyword>
<feature type="compositionally biased region" description="Polar residues" evidence="2">
    <location>
        <begin position="3861"/>
        <end position="3873"/>
    </location>
</feature>
<feature type="compositionally biased region" description="Basic and acidic residues" evidence="2">
    <location>
        <begin position="3639"/>
        <end position="3657"/>
    </location>
</feature>
<feature type="compositionally biased region" description="Polar residues" evidence="2">
    <location>
        <begin position="1319"/>
        <end position="1338"/>
    </location>
</feature>
<keyword evidence="1" id="KW-0863">Zinc-finger</keyword>
<feature type="compositionally biased region" description="Basic and acidic residues" evidence="2">
    <location>
        <begin position="618"/>
        <end position="630"/>
    </location>
</feature>
<feature type="compositionally biased region" description="Low complexity" evidence="2">
    <location>
        <begin position="1111"/>
        <end position="1124"/>
    </location>
</feature>